<accession>A0ABQ8IRU3</accession>
<dbReference type="EMBL" id="NJHN03000123">
    <property type="protein sequence ID" value="KAH9413043.1"/>
    <property type="molecule type" value="Genomic_DNA"/>
</dbReference>
<keyword evidence="2" id="KW-1185">Reference proteome</keyword>
<organism evidence="1 2">
    <name type="scientific">Dermatophagoides pteronyssinus</name>
    <name type="common">European house dust mite</name>
    <dbReference type="NCBI Taxonomy" id="6956"/>
    <lineage>
        <taxon>Eukaryota</taxon>
        <taxon>Metazoa</taxon>
        <taxon>Ecdysozoa</taxon>
        <taxon>Arthropoda</taxon>
        <taxon>Chelicerata</taxon>
        <taxon>Arachnida</taxon>
        <taxon>Acari</taxon>
        <taxon>Acariformes</taxon>
        <taxon>Sarcoptiformes</taxon>
        <taxon>Astigmata</taxon>
        <taxon>Psoroptidia</taxon>
        <taxon>Analgoidea</taxon>
        <taxon>Pyroglyphidae</taxon>
        <taxon>Dermatophagoidinae</taxon>
        <taxon>Dermatophagoides</taxon>
    </lineage>
</organism>
<dbReference type="Proteomes" id="UP000887458">
    <property type="component" value="Unassembled WGS sequence"/>
</dbReference>
<gene>
    <name evidence="1" type="ORF">DERP_006728</name>
</gene>
<name>A0ABQ8IRU3_DERPT</name>
<protein>
    <submittedName>
        <fullName evidence="1">Uncharacterized protein</fullName>
    </submittedName>
</protein>
<reference evidence="1 2" key="2">
    <citation type="journal article" date="2022" name="Mol. Biol. Evol.">
        <title>Comparative Genomics Reveals Insights into the Divergent Evolution of Astigmatic Mites and Household Pest Adaptations.</title>
        <authorList>
            <person name="Xiong Q."/>
            <person name="Wan A.T."/>
            <person name="Liu X."/>
            <person name="Fung C.S."/>
            <person name="Xiao X."/>
            <person name="Malainual N."/>
            <person name="Hou J."/>
            <person name="Wang L."/>
            <person name="Wang M."/>
            <person name="Yang K.Y."/>
            <person name="Cui Y."/>
            <person name="Leung E.L."/>
            <person name="Nong W."/>
            <person name="Shin S.K."/>
            <person name="Au S.W."/>
            <person name="Jeong K.Y."/>
            <person name="Chew F.T."/>
            <person name="Hui J.H."/>
            <person name="Leung T.F."/>
            <person name="Tungtrongchitr A."/>
            <person name="Zhong N."/>
            <person name="Liu Z."/>
            <person name="Tsui S.K."/>
        </authorList>
    </citation>
    <scope>NUCLEOTIDE SEQUENCE [LARGE SCALE GENOMIC DNA]</scope>
    <source>
        <strain evidence="1">Derp</strain>
    </source>
</reference>
<proteinExistence type="predicted"/>
<evidence type="ECO:0000313" key="1">
    <source>
        <dbReference type="EMBL" id="KAH9413043.1"/>
    </source>
</evidence>
<evidence type="ECO:0000313" key="2">
    <source>
        <dbReference type="Proteomes" id="UP000887458"/>
    </source>
</evidence>
<reference evidence="1 2" key="1">
    <citation type="journal article" date="2018" name="J. Allergy Clin. Immunol.">
        <title>High-quality assembly of Dermatophagoides pteronyssinus genome and transcriptome reveals a wide range of novel allergens.</title>
        <authorList>
            <person name="Liu X.Y."/>
            <person name="Yang K.Y."/>
            <person name="Wang M.Q."/>
            <person name="Kwok J.S."/>
            <person name="Zeng X."/>
            <person name="Yang Z."/>
            <person name="Xiao X.J."/>
            <person name="Lau C.P."/>
            <person name="Li Y."/>
            <person name="Huang Z.M."/>
            <person name="Ba J.G."/>
            <person name="Yim A.K."/>
            <person name="Ouyang C.Y."/>
            <person name="Ngai S.M."/>
            <person name="Chan T.F."/>
            <person name="Leung E.L."/>
            <person name="Liu L."/>
            <person name="Liu Z.G."/>
            <person name="Tsui S.K."/>
        </authorList>
    </citation>
    <scope>NUCLEOTIDE SEQUENCE [LARGE SCALE GENOMIC DNA]</scope>
    <source>
        <strain evidence="1">Derp</strain>
    </source>
</reference>
<comment type="caution">
    <text evidence="1">The sequence shown here is derived from an EMBL/GenBank/DDBJ whole genome shotgun (WGS) entry which is preliminary data.</text>
</comment>
<sequence>MNFYPSMTVGEACDCHFYDDKQMRIHSNQIDKIKNCFKLKQNKTKSILSSSSNEYDEITLR</sequence>